<sequence>MITAVVTPVLVVIVILCGLDELSAFKVVDLTHELSDTTIYWPGNPSYNLTELFRGQNGAFWYEANYIAQAEHGGTHVDAPAHFYEGAWRIHHIPMERLTGPAVIIDVIDKVRNNPDYRVQLNDITGWESDNGQIPDKAAVIMNSGWGYKYPNKTAVFGTETPDVPSTFHFPAWHQDTVMWLINNRHVYMIGVDTPSTDFGQSTDFPTHVLMAKNTVVGLENVANLDKLPVSGSRIFAAVIKIKNGSGGPARIFATISDSDKECTNSGSIQLPPSKLVYALISICVAKLFLLYCNFW</sequence>
<dbReference type="STRING" id="6573.A0A210R0A3"/>
<dbReference type="PANTHER" id="PTHR31118:SF12">
    <property type="entry name" value="CYCLASE-LIKE PROTEIN 2"/>
    <property type="match status" value="1"/>
</dbReference>
<dbReference type="Proteomes" id="UP000242188">
    <property type="component" value="Unassembled WGS sequence"/>
</dbReference>
<gene>
    <name evidence="3" type="ORF">KP79_PYT21628</name>
</gene>
<evidence type="ECO:0000313" key="3">
    <source>
        <dbReference type="EMBL" id="OWF54448.1"/>
    </source>
</evidence>
<dbReference type="PANTHER" id="PTHR31118">
    <property type="entry name" value="CYCLASE-LIKE PROTEIN 2"/>
    <property type="match status" value="1"/>
</dbReference>
<comment type="caution">
    <text evidence="3">The sequence shown here is derived from an EMBL/GenBank/DDBJ whole genome shotgun (WGS) entry which is preliminary data.</text>
</comment>
<organism evidence="3 4">
    <name type="scientific">Mizuhopecten yessoensis</name>
    <name type="common">Japanese scallop</name>
    <name type="synonym">Patinopecten yessoensis</name>
    <dbReference type="NCBI Taxonomy" id="6573"/>
    <lineage>
        <taxon>Eukaryota</taxon>
        <taxon>Metazoa</taxon>
        <taxon>Spiralia</taxon>
        <taxon>Lophotrochozoa</taxon>
        <taxon>Mollusca</taxon>
        <taxon>Bivalvia</taxon>
        <taxon>Autobranchia</taxon>
        <taxon>Pteriomorphia</taxon>
        <taxon>Pectinida</taxon>
        <taxon>Pectinoidea</taxon>
        <taxon>Pectinidae</taxon>
        <taxon>Mizuhopecten</taxon>
    </lineage>
</organism>
<dbReference type="OrthoDB" id="7108654at2759"/>
<feature type="signal peptide" evidence="2">
    <location>
        <begin position="1"/>
        <end position="24"/>
    </location>
</feature>
<evidence type="ECO:0000313" key="4">
    <source>
        <dbReference type="Proteomes" id="UP000242188"/>
    </source>
</evidence>
<keyword evidence="4" id="KW-1185">Reference proteome</keyword>
<dbReference type="SUPFAM" id="SSF102198">
    <property type="entry name" value="Putative cyclase"/>
    <property type="match status" value="1"/>
</dbReference>
<feature type="chain" id="PRO_5011990220" evidence="2">
    <location>
        <begin position="25"/>
        <end position="296"/>
    </location>
</feature>
<evidence type="ECO:0000256" key="2">
    <source>
        <dbReference type="SAM" id="SignalP"/>
    </source>
</evidence>
<dbReference type="InterPro" id="IPR007325">
    <property type="entry name" value="KFase/CYL"/>
</dbReference>
<reference evidence="3 4" key="1">
    <citation type="journal article" date="2017" name="Nat. Ecol. Evol.">
        <title>Scallop genome provides insights into evolution of bilaterian karyotype and development.</title>
        <authorList>
            <person name="Wang S."/>
            <person name="Zhang J."/>
            <person name="Jiao W."/>
            <person name="Li J."/>
            <person name="Xun X."/>
            <person name="Sun Y."/>
            <person name="Guo X."/>
            <person name="Huan P."/>
            <person name="Dong B."/>
            <person name="Zhang L."/>
            <person name="Hu X."/>
            <person name="Sun X."/>
            <person name="Wang J."/>
            <person name="Zhao C."/>
            <person name="Wang Y."/>
            <person name="Wang D."/>
            <person name="Huang X."/>
            <person name="Wang R."/>
            <person name="Lv J."/>
            <person name="Li Y."/>
            <person name="Zhang Z."/>
            <person name="Liu B."/>
            <person name="Lu W."/>
            <person name="Hui Y."/>
            <person name="Liang J."/>
            <person name="Zhou Z."/>
            <person name="Hou R."/>
            <person name="Li X."/>
            <person name="Liu Y."/>
            <person name="Li H."/>
            <person name="Ning X."/>
            <person name="Lin Y."/>
            <person name="Zhao L."/>
            <person name="Xing Q."/>
            <person name="Dou J."/>
            <person name="Li Y."/>
            <person name="Mao J."/>
            <person name="Guo H."/>
            <person name="Dou H."/>
            <person name="Li T."/>
            <person name="Mu C."/>
            <person name="Jiang W."/>
            <person name="Fu Q."/>
            <person name="Fu X."/>
            <person name="Miao Y."/>
            <person name="Liu J."/>
            <person name="Yu Q."/>
            <person name="Li R."/>
            <person name="Liao H."/>
            <person name="Li X."/>
            <person name="Kong Y."/>
            <person name="Jiang Z."/>
            <person name="Chourrout D."/>
            <person name="Li R."/>
            <person name="Bao Z."/>
        </authorList>
    </citation>
    <scope>NUCLEOTIDE SEQUENCE [LARGE SCALE GENOMIC DNA]</scope>
    <source>
        <strain evidence="3 4">PY_sf001</strain>
    </source>
</reference>
<name>A0A210R0A3_MIZYE</name>
<dbReference type="Gene3D" id="3.50.30.50">
    <property type="entry name" value="Putative cyclase"/>
    <property type="match status" value="1"/>
</dbReference>
<dbReference type="InterPro" id="IPR037175">
    <property type="entry name" value="KFase_sf"/>
</dbReference>
<accession>A0A210R0A3</accession>
<keyword evidence="2" id="KW-0732">Signal</keyword>
<comment type="similarity">
    <text evidence="1">Belongs to the Cyclase 1 superfamily.</text>
</comment>
<dbReference type="GO" id="GO:0019441">
    <property type="term" value="P:L-tryptophan catabolic process to kynurenine"/>
    <property type="evidence" value="ECO:0007669"/>
    <property type="project" value="InterPro"/>
</dbReference>
<dbReference type="AlphaFoldDB" id="A0A210R0A3"/>
<evidence type="ECO:0000256" key="1">
    <source>
        <dbReference type="ARBA" id="ARBA00007865"/>
    </source>
</evidence>
<dbReference type="Pfam" id="PF04199">
    <property type="entry name" value="Cyclase"/>
    <property type="match status" value="1"/>
</dbReference>
<dbReference type="EMBL" id="NEDP02001044">
    <property type="protein sequence ID" value="OWF54448.1"/>
    <property type="molecule type" value="Genomic_DNA"/>
</dbReference>
<dbReference type="GO" id="GO:0004061">
    <property type="term" value="F:arylformamidase activity"/>
    <property type="evidence" value="ECO:0007669"/>
    <property type="project" value="InterPro"/>
</dbReference>
<protein>
    <submittedName>
        <fullName evidence="3">Kynurenine formamidase</fullName>
    </submittedName>
</protein>
<proteinExistence type="inferred from homology"/>